<protein>
    <submittedName>
        <fullName evidence="3">Addiction module antitoxin</fullName>
    </submittedName>
    <submittedName>
        <fullName evidence="4">Antitoxin ParD1/3/4</fullName>
    </submittedName>
</protein>
<dbReference type="Pfam" id="PF03693">
    <property type="entry name" value="ParD_antitoxin"/>
    <property type="match status" value="1"/>
</dbReference>
<dbReference type="EMBL" id="BSPG01000007">
    <property type="protein sequence ID" value="GLS43843.1"/>
    <property type="molecule type" value="Genomic_DNA"/>
</dbReference>
<organism evidence="4 5">
    <name type="scientific">Methylobacterium brachythecii</name>
    <dbReference type="NCBI Taxonomy" id="1176177"/>
    <lineage>
        <taxon>Bacteria</taxon>
        <taxon>Pseudomonadati</taxon>
        <taxon>Pseudomonadota</taxon>
        <taxon>Alphaproteobacteria</taxon>
        <taxon>Hyphomicrobiales</taxon>
        <taxon>Methylobacteriaceae</taxon>
        <taxon>Methylobacterium</taxon>
    </lineage>
</organism>
<proteinExistence type="inferred from homology"/>
<name>A0A7W6F6Y4_9HYPH</name>
<dbReference type="Proteomes" id="UP001156881">
    <property type="component" value="Unassembled WGS sequence"/>
</dbReference>
<evidence type="ECO:0000313" key="4">
    <source>
        <dbReference type="EMBL" id="MBB3902917.1"/>
    </source>
</evidence>
<evidence type="ECO:0000313" key="3">
    <source>
        <dbReference type="EMBL" id="GLS43843.1"/>
    </source>
</evidence>
<reference evidence="6" key="2">
    <citation type="journal article" date="2019" name="Int. J. Syst. Evol. Microbiol.">
        <title>The Global Catalogue of Microorganisms (GCM) 10K type strain sequencing project: providing services to taxonomists for standard genome sequencing and annotation.</title>
        <authorList>
            <consortium name="The Broad Institute Genomics Platform"/>
            <consortium name="The Broad Institute Genome Sequencing Center for Infectious Disease"/>
            <person name="Wu L."/>
            <person name="Ma J."/>
        </authorList>
    </citation>
    <scope>NUCLEOTIDE SEQUENCE [LARGE SCALE GENOMIC DNA]</scope>
    <source>
        <strain evidence="6">NBRC 107710</strain>
    </source>
</reference>
<dbReference type="InterPro" id="IPR038296">
    <property type="entry name" value="ParD_sf"/>
</dbReference>
<comment type="similarity">
    <text evidence="1">Belongs to the ParD antitoxin family.</text>
</comment>
<dbReference type="SUPFAM" id="SSF47598">
    <property type="entry name" value="Ribbon-helix-helix"/>
    <property type="match status" value="1"/>
</dbReference>
<dbReference type="Proteomes" id="UP000517759">
    <property type="component" value="Unassembled WGS sequence"/>
</dbReference>
<reference evidence="3" key="4">
    <citation type="submission" date="2023-01" db="EMBL/GenBank/DDBJ databases">
        <title>Draft genome sequence of Methylobacterium brachythecii strain NBRC 107710.</title>
        <authorList>
            <person name="Sun Q."/>
            <person name="Mori K."/>
        </authorList>
    </citation>
    <scope>NUCLEOTIDE SEQUENCE</scope>
    <source>
        <strain evidence="3">NBRC 107710</strain>
    </source>
</reference>
<reference evidence="4 5" key="3">
    <citation type="submission" date="2020-08" db="EMBL/GenBank/DDBJ databases">
        <title>Genomic Encyclopedia of Type Strains, Phase IV (KMG-IV): sequencing the most valuable type-strain genomes for metagenomic binning, comparative biology and taxonomic classification.</title>
        <authorList>
            <person name="Goeker M."/>
        </authorList>
    </citation>
    <scope>NUCLEOTIDE SEQUENCE [LARGE SCALE GENOMIC DNA]</scope>
    <source>
        <strain evidence="4 5">DSM 24105</strain>
    </source>
</reference>
<dbReference type="PANTHER" id="PTHR36582">
    <property type="entry name" value="ANTITOXIN PARD"/>
    <property type="match status" value="1"/>
</dbReference>
<gene>
    <name evidence="3" type="ORF">GCM10007884_18280</name>
    <name evidence="4" type="ORF">GGR33_002419</name>
</gene>
<dbReference type="PANTHER" id="PTHR36582:SF2">
    <property type="entry name" value="ANTITOXIN PARD"/>
    <property type="match status" value="1"/>
</dbReference>
<dbReference type="RefSeq" id="WP_183505376.1">
    <property type="nucleotide sequence ID" value="NZ_BSPG01000007.1"/>
</dbReference>
<dbReference type="InterPro" id="IPR022789">
    <property type="entry name" value="ParD"/>
</dbReference>
<keyword evidence="6" id="KW-1185">Reference proteome</keyword>
<evidence type="ECO:0000256" key="2">
    <source>
        <dbReference type="ARBA" id="ARBA00022649"/>
    </source>
</evidence>
<evidence type="ECO:0000313" key="6">
    <source>
        <dbReference type="Proteomes" id="UP001156881"/>
    </source>
</evidence>
<dbReference type="GO" id="GO:0006355">
    <property type="term" value="P:regulation of DNA-templated transcription"/>
    <property type="evidence" value="ECO:0007669"/>
    <property type="project" value="InterPro"/>
</dbReference>
<sequence length="88" mass="9537">MPSSYTLGDHYEAFVRGLVSSGRYASASEVVRDGLRLMEAREEVRVARLEALRGEIRAGFASGSVEPLDMAEIKAEARAARKPAEPNG</sequence>
<evidence type="ECO:0000256" key="1">
    <source>
        <dbReference type="ARBA" id="ARBA00008580"/>
    </source>
</evidence>
<dbReference type="NCBIfam" id="TIGR02606">
    <property type="entry name" value="antidote_CC2985"/>
    <property type="match status" value="1"/>
</dbReference>
<dbReference type="AlphaFoldDB" id="A0A7W6F6Y4"/>
<dbReference type="InterPro" id="IPR010985">
    <property type="entry name" value="Ribbon_hlx_hlx"/>
</dbReference>
<comment type="caution">
    <text evidence="4">The sequence shown here is derived from an EMBL/GenBank/DDBJ whole genome shotgun (WGS) entry which is preliminary data.</text>
</comment>
<keyword evidence="2" id="KW-1277">Toxin-antitoxin system</keyword>
<dbReference type="EMBL" id="JACIDN010000004">
    <property type="protein sequence ID" value="MBB3902917.1"/>
    <property type="molecule type" value="Genomic_DNA"/>
</dbReference>
<accession>A0A7W6F6Y4</accession>
<reference evidence="3" key="1">
    <citation type="journal article" date="2014" name="Int. J. Syst. Evol. Microbiol.">
        <title>Complete genome of a new Firmicutes species belonging to the dominant human colonic microbiota ('Ruminococcus bicirculans') reveals two chromosomes and a selective capacity to utilize plant glucans.</title>
        <authorList>
            <consortium name="NISC Comparative Sequencing Program"/>
            <person name="Wegmann U."/>
            <person name="Louis P."/>
            <person name="Goesmann A."/>
            <person name="Henrissat B."/>
            <person name="Duncan S.H."/>
            <person name="Flint H.J."/>
        </authorList>
    </citation>
    <scope>NUCLEOTIDE SEQUENCE</scope>
    <source>
        <strain evidence="3">NBRC 107710</strain>
    </source>
</reference>
<evidence type="ECO:0000313" key="5">
    <source>
        <dbReference type="Proteomes" id="UP000517759"/>
    </source>
</evidence>
<dbReference type="Gene3D" id="6.10.10.120">
    <property type="entry name" value="Antitoxin ParD1-like"/>
    <property type="match status" value="1"/>
</dbReference>